<evidence type="ECO:0000256" key="11">
    <source>
        <dbReference type="PIRSR" id="PIRSR000808-1"/>
    </source>
</evidence>
<evidence type="ECO:0000256" key="13">
    <source>
        <dbReference type="SAM" id="MobiDB-lite"/>
    </source>
</evidence>
<evidence type="ECO:0000256" key="3">
    <source>
        <dbReference type="ARBA" id="ARBA00004947"/>
    </source>
</evidence>
<dbReference type="Gene3D" id="3.30.428.10">
    <property type="entry name" value="HIT-like"/>
    <property type="match status" value="2"/>
</dbReference>
<evidence type="ECO:0000256" key="5">
    <source>
        <dbReference type="ARBA" id="ARBA00022679"/>
    </source>
</evidence>
<dbReference type="SUPFAM" id="SSF54197">
    <property type="entry name" value="HIT-like"/>
    <property type="match status" value="2"/>
</dbReference>
<dbReference type="NCBIfam" id="NF008724">
    <property type="entry name" value="PRK11720.1"/>
    <property type="match status" value="1"/>
</dbReference>
<dbReference type="PANTHER" id="PTHR11943:SF1">
    <property type="entry name" value="GALACTOSE-1-PHOSPHATE URIDYLYLTRANSFERASE"/>
    <property type="match status" value="1"/>
</dbReference>
<dbReference type="AlphaFoldDB" id="A0A2A2J805"/>
<keyword evidence="10 12" id="KW-0119">Carbohydrate metabolism</keyword>
<reference evidence="16 17" key="1">
    <citation type="journal article" date="2017" name="Curr. Biol.">
        <title>Genome architecture and evolution of a unichromosomal asexual nematode.</title>
        <authorList>
            <person name="Fradin H."/>
            <person name="Zegar C."/>
            <person name="Gutwein M."/>
            <person name="Lucas J."/>
            <person name="Kovtun M."/>
            <person name="Corcoran D."/>
            <person name="Baugh L.R."/>
            <person name="Kiontke K."/>
            <person name="Gunsalus K."/>
            <person name="Fitch D.H."/>
            <person name="Piano F."/>
        </authorList>
    </citation>
    <scope>NUCLEOTIDE SEQUENCE [LARGE SCALE GENOMIC DNA]</scope>
    <source>
        <strain evidence="16">PF1309</strain>
    </source>
</reference>
<dbReference type="InterPro" id="IPR001937">
    <property type="entry name" value="GalP_UDPtransf1"/>
</dbReference>
<dbReference type="GO" id="GO:0033499">
    <property type="term" value="P:galactose catabolic process via UDP-galactose, Leloir pathway"/>
    <property type="evidence" value="ECO:0007669"/>
    <property type="project" value="TreeGrafter"/>
</dbReference>
<dbReference type="PIRSF" id="PIRSF000808">
    <property type="entry name" value="GalT"/>
    <property type="match status" value="1"/>
</dbReference>
<evidence type="ECO:0000256" key="10">
    <source>
        <dbReference type="ARBA" id="ARBA00023277"/>
    </source>
</evidence>
<evidence type="ECO:0000256" key="1">
    <source>
        <dbReference type="ARBA" id="ARBA00001107"/>
    </source>
</evidence>
<comment type="catalytic activity">
    <reaction evidence="1 12">
        <text>alpha-D-galactose 1-phosphate + UDP-alpha-D-glucose = alpha-D-glucose 1-phosphate + UDP-alpha-D-galactose</text>
        <dbReference type="Rhea" id="RHEA:13989"/>
        <dbReference type="ChEBI" id="CHEBI:58336"/>
        <dbReference type="ChEBI" id="CHEBI:58601"/>
        <dbReference type="ChEBI" id="CHEBI:58885"/>
        <dbReference type="ChEBI" id="CHEBI:66914"/>
        <dbReference type="EC" id="2.7.7.12"/>
    </reaction>
</comment>
<dbReference type="PROSITE" id="PS00117">
    <property type="entry name" value="GAL_P_UDP_TRANSF_I"/>
    <property type="match status" value="1"/>
</dbReference>
<dbReference type="EMBL" id="LIAE01010624">
    <property type="protein sequence ID" value="PAV57793.1"/>
    <property type="molecule type" value="Genomic_DNA"/>
</dbReference>
<evidence type="ECO:0000256" key="6">
    <source>
        <dbReference type="ARBA" id="ARBA00022695"/>
    </source>
</evidence>
<evidence type="ECO:0000313" key="16">
    <source>
        <dbReference type="EMBL" id="PAV57793.1"/>
    </source>
</evidence>
<dbReference type="Pfam" id="PF01087">
    <property type="entry name" value="GalP_UDP_transf"/>
    <property type="match status" value="1"/>
</dbReference>
<evidence type="ECO:0000256" key="12">
    <source>
        <dbReference type="RuleBase" id="RU000506"/>
    </source>
</evidence>
<name>A0A2A2J805_9BILA</name>
<dbReference type="GO" id="GO:0008108">
    <property type="term" value="F:UDP-glucose:hexose-1-phosphate uridylyltransferase activity"/>
    <property type="evidence" value="ECO:0007669"/>
    <property type="project" value="UniProtKB-EC"/>
</dbReference>
<keyword evidence="5 12" id="KW-0808">Transferase</keyword>
<dbReference type="UniPathway" id="UPA00214"/>
<dbReference type="GO" id="GO:0008270">
    <property type="term" value="F:zinc ion binding"/>
    <property type="evidence" value="ECO:0007669"/>
    <property type="project" value="InterPro"/>
</dbReference>
<comment type="caution">
    <text evidence="16">The sequence shown here is derived from an EMBL/GenBank/DDBJ whole genome shotgun (WGS) entry which is preliminary data.</text>
</comment>
<dbReference type="NCBIfam" id="TIGR00209">
    <property type="entry name" value="galT_1"/>
    <property type="match status" value="1"/>
</dbReference>
<organism evidence="16 17">
    <name type="scientific">Diploscapter pachys</name>
    <dbReference type="NCBI Taxonomy" id="2018661"/>
    <lineage>
        <taxon>Eukaryota</taxon>
        <taxon>Metazoa</taxon>
        <taxon>Ecdysozoa</taxon>
        <taxon>Nematoda</taxon>
        <taxon>Chromadorea</taxon>
        <taxon>Rhabditida</taxon>
        <taxon>Rhabditina</taxon>
        <taxon>Rhabditomorpha</taxon>
        <taxon>Rhabditoidea</taxon>
        <taxon>Rhabditidae</taxon>
        <taxon>Diploscapter</taxon>
    </lineage>
</organism>
<dbReference type="STRING" id="2018661.A0A2A2J805"/>
<evidence type="ECO:0000259" key="15">
    <source>
        <dbReference type="Pfam" id="PF02744"/>
    </source>
</evidence>
<feature type="active site" description="Tele-UMP-histidine intermediate" evidence="11">
    <location>
        <position position="169"/>
    </location>
</feature>
<gene>
    <name evidence="16" type="ORF">WR25_05100</name>
</gene>
<keyword evidence="8" id="KW-0862">Zinc</keyword>
<proteinExistence type="inferred from homology"/>
<feature type="domain" description="Galactose-1-phosphate uridyl transferase N-terminal" evidence="14">
    <location>
        <begin position="6"/>
        <end position="179"/>
    </location>
</feature>
<feature type="compositionally biased region" description="Basic and acidic residues" evidence="13">
    <location>
        <begin position="38"/>
        <end position="50"/>
    </location>
</feature>
<sequence length="352" mass="40702">MATPKNNKRRYNPLLDEWVIVAENRVNRPWQGAVGTKPEPKKSDDGKPKENPIAPGGQRANGNMTPEYTSTYVFDNDFPSFTDFGATGQNLQNSNEDGLFKEEEVRGTCRVICYHPDSEKTLATMTKEEALGVVKVWTDQYKELEPKWKWVQIFENRGAAVGCSNLHPHGQLWASNFLPTLAAKKDETQRQYFEKTGKVMLVEYLQLELAKKDRIVVSNQHWTVLVPFWAFWPFETMLLPNRHVTRFTEISEEEKLSLAEILQELIVKYDNIFECYFPYSMGWLGAPSGDRLKEENKHWQLHASFHPPLLRSATVPKYQAGYEVFAEKQRDITPEFAAAHIRQQPTVHYTFK</sequence>
<dbReference type="CDD" id="cd00608">
    <property type="entry name" value="GalT"/>
    <property type="match status" value="1"/>
</dbReference>
<keyword evidence="7 12" id="KW-0479">Metal-binding</keyword>
<evidence type="ECO:0000256" key="7">
    <source>
        <dbReference type="ARBA" id="ARBA00022723"/>
    </source>
</evidence>
<evidence type="ECO:0000259" key="14">
    <source>
        <dbReference type="Pfam" id="PF01087"/>
    </source>
</evidence>
<dbReference type="FunFam" id="3.30.428.10:FF:000001">
    <property type="entry name" value="Galactose-1-phosphate uridylyltransferase"/>
    <property type="match status" value="1"/>
</dbReference>
<dbReference type="InterPro" id="IPR036265">
    <property type="entry name" value="HIT-like_sf"/>
</dbReference>
<evidence type="ECO:0000313" key="17">
    <source>
        <dbReference type="Proteomes" id="UP000218231"/>
    </source>
</evidence>
<dbReference type="InterPro" id="IPR005850">
    <property type="entry name" value="GalP_Utransf_C"/>
</dbReference>
<feature type="domain" description="Galactose-1-phosphate uridyl transferase C-terminal" evidence="15">
    <location>
        <begin position="186"/>
        <end position="350"/>
    </location>
</feature>
<evidence type="ECO:0000256" key="2">
    <source>
        <dbReference type="ARBA" id="ARBA00001947"/>
    </source>
</evidence>
<keyword evidence="17" id="KW-1185">Reference proteome</keyword>
<keyword evidence="9 12" id="KW-0299">Galactose metabolism</keyword>
<evidence type="ECO:0000256" key="4">
    <source>
        <dbReference type="ARBA" id="ARBA00010951"/>
    </source>
</evidence>
<keyword evidence="6 12" id="KW-0548">Nucleotidyltransferase</keyword>
<comment type="pathway">
    <text evidence="3 12">Carbohydrate metabolism; galactose metabolism.</text>
</comment>
<dbReference type="InterPro" id="IPR005849">
    <property type="entry name" value="GalP_Utransf_N"/>
</dbReference>
<comment type="cofactor">
    <cofactor evidence="2">
        <name>Zn(2+)</name>
        <dbReference type="ChEBI" id="CHEBI:29105"/>
    </cofactor>
</comment>
<comment type="similarity">
    <text evidence="4 12">Belongs to the galactose-1-phosphate uridylyltransferase type 1 family.</text>
</comment>
<dbReference type="PANTHER" id="PTHR11943">
    <property type="entry name" value="GALACTOSE-1-PHOSPHATE URIDYLYLTRANSFERASE"/>
    <property type="match status" value="1"/>
</dbReference>
<protein>
    <recommendedName>
        <fullName evidence="12">Galactose-1-phosphate uridylyltransferase</fullName>
        <ecNumber evidence="12">2.7.7.12</ecNumber>
    </recommendedName>
</protein>
<evidence type="ECO:0000256" key="9">
    <source>
        <dbReference type="ARBA" id="ARBA00023144"/>
    </source>
</evidence>
<accession>A0A2A2J805</accession>
<dbReference type="OrthoDB" id="418412at2759"/>
<dbReference type="Pfam" id="PF02744">
    <property type="entry name" value="GalP_UDP_tr_C"/>
    <property type="match status" value="1"/>
</dbReference>
<dbReference type="GO" id="GO:0005737">
    <property type="term" value="C:cytoplasm"/>
    <property type="evidence" value="ECO:0007669"/>
    <property type="project" value="TreeGrafter"/>
</dbReference>
<dbReference type="EC" id="2.7.7.12" evidence="12"/>
<evidence type="ECO:0000256" key="8">
    <source>
        <dbReference type="ARBA" id="ARBA00022833"/>
    </source>
</evidence>
<dbReference type="InterPro" id="IPR019779">
    <property type="entry name" value="GalP_UDPtransf1_His-AS"/>
</dbReference>
<dbReference type="Proteomes" id="UP000218231">
    <property type="component" value="Unassembled WGS sequence"/>
</dbReference>
<feature type="region of interest" description="Disordered" evidence="13">
    <location>
        <begin position="26"/>
        <end position="63"/>
    </location>
</feature>